<dbReference type="GO" id="GO:0046872">
    <property type="term" value="F:metal ion binding"/>
    <property type="evidence" value="ECO:0007669"/>
    <property type="project" value="UniProtKB-KW"/>
</dbReference>
<organism evidence="6 7">
    <name type="scientific">Candidatus Macondimonas diazotrophica</name>
    <dbReference type="NCBI Taxonomy" id="2305248"/>
    <lineage>
        <taxon>Bacteria</taxon>
        <taxon>Pseudomonadati</taxon>
        <taxon>Pseudomonadota</taxon>
        <taxon>Gammaproteobacteria</taxon>
        <taxon>Chromatiales</taxon>
        <taxon>Ectothiorhodospiraceae</taxon>
        <taxon>Candidatus Macondimonas</taxon>
    </lineage>
</organism>
<keyword evidence="3" id="KW-0408">Iron</keyword>
<accession>A0A4Z0F872</accession>
<evidence type="ECO:0000259" key="5">
    <source>
        <dbReference type="PROSITE" id="PS51296"/>
    </source>
</evidence>
<dbReference type="Pfam" id="PF00355">
    <property type="entry name" value="Rieske"/>
    <property type="match status" value="1"/>
</dbReference>
<evidence type="ECO:0000256" key="2">
    <source>
        <dbReference type="ARBA" id="ARBA00022723"/>
    </source>
</evidence>
<gene>
    <name evidence="6" type="ORF">E4680_10675</name>
</gene>
<evidence type="ECO:0000256" key="4">
    <source>
        <dbReference type="ARBA" id="ARBA00023014"/>
    </source>
</evidence>
<reference evidence="6 7" key="1">
    <citation type="journal article" date="2019" name="ISME J.">
        <title>Candidatus Macondimonas diazotrophica, a novel gammaproteobacterial genus dominating crude-oil-contaminated coastal sediments.</title>
        <authorList>
            <person name="Karthikeyan S."/>
            <person name="Konstantinidis K."/>
        </authorList>
    </citation>
    <scope>NUCLEOTIDE SEQUENCE [LARGE SCALE GENOMIC DNA]</scope>
    <source>
        <strain evidence="6 7">KTK01</strain>
    </source>
</reference>
<comment type="caution">
    <text evidence="6">The sequence shown here is derived from an EMBL/GenBank/DDBJ whole genome shotgun (WGS) entry which is preliminary data.</text>
</comment>
<dbReference type="EMBL" id="SRIO01000014">
    <property type="protein sequence ID" value="TFZ81933.1"/>
    <property type="molecule type" value="Genomic_DNA"/>
</dbReference>
<dbReference type="InterPro" id="IPR036922">
    <property type="entry name" value="Rieske_2Fe-2S_sf"/>
</dbReference>
<evidence type="ECO:0000313" key="7">
    <source>
        <dbReference type="Proteomes" id="UP000297890"/>
    </source>
</evidence>
<keyword evidence="1" id="KW-0001">2Fe-2S</keyword>
<dbReference type="InterPro" id="IPR017941">
    <property type="entry name" value="Rieske_2Fe-2S"/>
</dbReference>
<evidence type="ECO:0000256" key="3">
    <source>
        <dbReference type="ARBA" id="ARBA00023004"/>
    </source>
</evidence>
<name>A0A4Z0F872_9GAMM</name>
<keyword evidence="2" id="KW-0479">Metal-binding</keyword>
<dbReference type="Gene3D" id="2.102.10.10">
    <property type="entry name" value="Rieske [2Fe-2S] iron-sulphur domain"/>
    <property type="match status" value="1"/>
</dbReference>
<proteinExistence type="predicted"/>
<feature type="domain" description="Rieske" evidence="5">
    <location>
        <begin position="4"/>
        <end position="100"/>
    </location>
</feature>
<keyword evidence="7" id="KW-1185">Reference proteome</keyword>
<sequence>MAFQTLCKQKYLAEGESVPFLIDGAEVLVLWPDGGQPRAFVGRCPHEGQSLVNNSDFNGRILVCTVHGWVFNGRTGEGLSPTGCRLREFPLRLTDDGRVEIDLVAA</sequence>
<evidence type="ECO:0000313" key="6">
    <source>
        <dbReference type="EMBL" id="TFZ81933.1"/>
    </source>
</evidence>
<dbReference type="SUPFAM" id="SSF50022">
    <property type="entry name" value="ISP domain"/>
    <property type="match status" value="1"/>
</dbReference>
<dbReference type="Proteomes" id="UP000297890">
    <property type="component" value="Unassembled WGS sequence"/>
</dbReference>
<dbReference type="OrthoDB" id="9800167at2"/>
<protein>
    <submittedName>
        <fullName evidence="6">(2Fe-2S)-binding protein</fullName>
    </submittedName>
</protein>
<dbReference type="GO" id="GO:0051537">
    <property type="term" value="F:2 iron, 2 sulfur cluster binding"/>
    <property type="evidence" value="ECO:0007669"/>
    <property type="project" value="UniProtKB-KW"/>
</dbReference>
<dbReference type="PROSITE" id="PS51296">
    <property type="entry name" value="RIESKE"/>
    <property type="match status" value="1"/>
</dbReference>
<dbReference type="AlphaFoldDB" id="A0A4Z0F872"/>
<evidence type="ECO:0000256" key="1">
    <source>
        <dbReference type="ARBA" id="ARBA00022714"/>
    </source>
</evidence>
<keyword evidence="4" id="KW-0411">Iron-sulfur</keyword>